<keyword evidence="8 15" id="KW-0067">ATP-binding</keyword>
<comment type="catalytic activity">
    <reaction evidence="14">
        <text>L-threonyl-[protein] + ATP = O-phospho-L-threonyl-[protein] + ADP + H(+)</text>
        <dbReference type="Rhea" id="RHEA:46608"/>
        <dbReference type="Rhea" id="RHEA-COMP:11060"/>
        <dbReference type="Rhea" id="RHEA-COMP:11605"/>
        <dbReference type="ChEBI" id="CHEBI:15378"/>
        <dbReference type="ChEBI" id="CHEBI:30013"/>
        <dbReference type="ChEBI" id="CHEBI:30616"/>
        <dbReference type="ChEBI" id="CHEBI:61977"/>
        <dbReference type="ChEBI" id="CHEBI:456216"/>
    </reaction>
</comment>
<evidence type="ECO:0000259" key="18">
    <source>
        <dbReference type="PROSITE" id="PS50011"/>
    </source>
</evidence>
<keyword evidence="10 16" id="KW-0472">Membrane</keyword>
<dbReference type="PROSITE" id="PS00108">
    <property type="entry name" value="PROTEIN_KINASE_ST"/>
    <property type="match status" value="1"/>
</dbReference>
<dbReference type="InterPro" id="IPR008271">
    <property type="entry name" value="Ser/Thr_kinase_AS"/>
</dbReference>
<dbReference type="InterPro" id="IPR001881">
    <property type="entry name" value="EGF-like_Ca-bd_dom"/>
</dbReference>
<dbReference type="SMART" id="SM00179">
    <property type="entry name" value="EGF_CA"/>
    <property type="match status" value="1"/>
</dbReference>
<comment type="catalytic activity">
    <reaction evidence="13">
        <text>L-seryl-[protein] + ATP = O-phospho-L-seryl-[protein] + ADP + H(+)</text>
        <dbReference type="Rhea" id="RHEA:17989"/>
        <dbReference type="Rhea" id="RHEA-COMP:9863"/>
        <dbReference type="Rhea" id="RHEA-COMP:11604"/>
        <dbReference type="ChEBI" id="CHEBI:15378"/>
        <dbReference type="ChEBI" id="CHEBI:29999"/>
        <dbReference type="ChEBI" id="CHEBI:30616"/>
        <dbReference type="ChEBI" id="CHEBI:83421"/>
        <dbReference type="ChEBI" id="CHEBI:456216"/>
    </reaction>
</comment>
<dbReference type="InterPro" id="IPR017441">
    <property type="entry name" value="Protein_kinase_ATP_BS"/>
</dbReference>
<dbReference type="Gene3D" id="1.10.510.10">
    <property type="entry name" value="Transferase(Phosphotransferase) domain 1"/>
    <property type="match status" value="1"/>
</dbReference>
<name>A0A5J5BYW9_9ASTE</name>
<dbReference type="AlphaFoldDB" id="A0A5J5BYW9"/>
<dbReference type="PROSITE" id="PS50011">
    <property type="entry name" value="PROTEIN_KINASE_DOM"/>
    <property type="match status" value="1"/>
</dbReference>
<dbReference type="SUPFAM" id="SSF56112">
    <property type="entry name" value="Protein kinase-like (PK-like)"/>
    <property type="match status" value="1"/>
</dbReference>
<dbReference type="FunFam" id="3.30.200.20:FF:000043">
    <property type="entry name" value="Wall-associated receptor kinase 2"/>
    <property type="match status" value="1"/>
</dbReference>
<reference evidence="19 20" key="1">
    <citation type="submission" date="2019-09" db="EMBL/GenBank/DDBJ databases">
        <title>A chromosome-level genome assembly of the Chinese tupelo Nyssa sinensis.</title>
        <authorList>
            <person name="Yang X."/>
            <person name="Kang M."/>
            <person name="Yang Y."/>
            <person name="Xiong H."/>
            <person name="Wang M."/>
            <person name="Zhang Z."/>
            <person name="Wang Z."/>
            <person name="Wu H."/>
            <person name="Ma T."/>
            <person name="Liu J."/>
            <person name="Xi Z."/>
        </authorList>
    </citation>
    <scope>NUCLEOTIDE SEQUENCE [LARGE SCALE GENOMIC DNA]</scope>
    <source>
        <strain evidence="19">J267</strain>
        <tissue evidence="19">Leaf</tissue>
    </source>
</reference>
<dbReference type="GO" id="GO:0005509">
    <property type="term" value="F:calcium ion binding"/>
    <property type="evidence" value="ECO:0007669"/>
    <property type="project" value="InterPro"/>
</dbReference>
<dbReference type="GO" id="GO:0005886">
    <property type="term" value="C:plasma membrane"/>
    <property type="evidence" value="ECO:0007669"/>
    <property type="project" value="TreeGrafter"/>
</dbReference>
<keyword evidence="9 16" id="KW-1133">Transmembrane helix</keyword>
<evidence type="ECO:0000256" key="13">
    <source>
        <dbReference type="ARBA" id="ARBA00047558"/>
    </source>
</evidence>
<keyword evidence="4 16" id="KW-0812">Transmembrane</keyword>
<gene>
    <name evidence="19" type="ORF">F0562_002790</name>
</gene>
<dbReference type="Gene3D" id="3.30.200.20">
    <property type="entry name" value="Phosphorylase Kinase, domain 1"/>
    <property type="match status" value="1"/>
</dbReference>
<keyword evidence="5 17" id="KW-0732">Signal</keyword>
<evidence type="ECO:0000256" key="2">
    <source>
        <dbReference type="ARBA" id="ARBA00022527"/>
    </source>
</evidence>
<evidence type="ECO:0000256" key="5">
    <source>
        <dbReference type="ARBA" id="ARBA00022729"/>
    </source>
</evidence>
<dbReference type="GO" id="GO:0005524">
    <property type="term" value="F:ATP binding"/>
    <property type="evidence" value="ECO:0007669"/>
    <property type="project" value="UniProtKB-UniRule"/>
</dbReference>
<dbReference type="InterPro" id="IPR045274">
    <property type="entry name" value="WAK-like"/>
</dbReference>
<dbReference type="PANTHER" id="PTHR27005">
    <property type="entry name" value="WALL-ASSOCIATED RECEPTOR KINASE-LIKE 21"/>
    <property type="match status" value="1"/>
</dbReference>
<evidence type="ECO:0000256" key="1">
    <source>
        <dbReference type="ARBA" id="ARBA00004479"/>
    </source>
</evidence>
<evidence type="ECO:0000256" key="8">
    <source>
        <dbReference type="ARBA" id="ARBA00022840"/>
    </source>
</evidence>
<sequence>MPQRITSIPKRSRKETMRQQLWLFVVILAVIAATPATAQAKQGCQERCGNLTIPYPFGTSEGCYLDDSFLITCNESYKPVLRKSNIKVLNISLDGQLQVSSAVAYGCYNKSGNLISYWDSWMKLSKFNVSYTRNKFTVVGCDTYAFVRGDRGKKYQTGCTSLCDKVDDVVNGSCSGIGCCQTSIPRGVIDFDLIVKTYNNHTNVSDFNPCGFAFVVEEGSYNFSSLDLFNLRNVLEFPVVLDWAIGNKTCEEARKDSNSYACGMNSTCNYSKSGLGYLCNCNEGYQGNPYLGCQDINECQNTTLNPCTIPKLCHNTDGNCTCSCPKGYHGNGRKDGNGCIADEHLALWVKVFVGISIGLIAILVIVIFTSMGVQKRNISNVREDFFKQNGGILLQQLLSKSEGSVHTAKIYSQEELNKATNNFNERHIVGEGGYGTVYRGTLADNTTIAIKKSKIVDCGQIEQFVTEVKIISQIDHPNVVKLLGCCLETPMPLLVYEFITNNTLYHHLHNKGVVSSMPWEMRLRIATETANAIALMHSSTQIIHRDIKSANILLNEDFTAKVSDFGISKFVPLGETHLTTAVQGTIGYIDPEYFHSGNLTEKSDVYSFGVLLVELLTGENPIPSKRAEKNWSLAKYFITALEEDHLLQILDDRVKGEGNVEQLKGVSELVKQMLKIEGEKRPTMEEVKQQLEAFRNFDNNSTAEIPTEERVPLLSGTLDYHDSTAWSGLDTVRKQTVFEMDSGGR</sequence>
<dbReference type="GO" id="GO:0030247">
    <property type="term" value="F:polysaccharide binding"/>
    <property type="evidence" value="ECO:0007669"/>
    <property type="project" value="InterPro"/>
</dbReference>
<dbReference type="Gene3D" id="2.10.25.10">
    <property type="entry name" value="Laminin"/>
    <property type="match status" value="2"/>
</dbReference>
<dbReference type="PROSITE" id="PS01186">
    <property type="entry name" value="EGF_2"/>
    <property type="match status" value="1"/>
</dbReference>
<dbReference type="Proteomes" id="UP000325577">
    <property type="component" value="Linkage Group LG1"/>
</dbReference>
<feature type="transmembrane region" description="Helical" evidence="16">
    <location>
        <begin position="347"/>
        <end position="368"/>
    </location>
</feature>
<evidence type="ECO:0000256" key="9">
    <source>
        <dbReference type="ARBA" id="ARBA00022989"/>
    </source>
</evidence>
<protein>
    <recommendedName>
        <fullName evidence="18">Protein kinase domain-containing protein</fullName>
    </recommendedName>
</protein>
<proteinExistence type="predicted"/>
<accession>A0A5J5BYW9</accession>
<dbReference type="SMART" id="SM00181">
    <property type="entry name" value="EGF"/>
    <property type="match status" value="2"/>
</dbReference>
<evidence type="ECO:0000256" key="6">
    <source>
        <dbReference type="ARBA" id="ARBA00022741"/>
    </source>
</evidence>
<feature type="chain" id="PRO_5023900219" description="Protein kinase domain-containing protein" evidence="17">
    <location>
        <begin position="41"/>
        <end position="745"/>
    </location>
</feature>
<keyword evidence="3" id="KW-0808">Transferase</keyword>
<keyword evidence="12" id="KW-0325">Glycoprotein</keyword>
<keyword evidence="20" id="KW-1185">Reference proteome</keyword>
<organism evidence="19 20">
    <name type="scientific">Nyssa sinensis</name>
    <dbReference type="NCBI Taxonomy" id="561372"/>
    <lineage>
        <taxon>Eukaryota</taxon>
        <taxon>Viridiplantae</taxon>
        <taxon>Streptophyta</taxon>
        <taxon>Embryophyta</taxon>
        <taxon>Tracheophyta</taxon>
        <taxon>Spermatophyta</taxon>
        <taxon>Magnoliopsida</taxon>
        <taxon>eudicotyledons</taxon>
        <taxon>Gunneridae</taxon>
        <taxon>Pentapetalae</taxon>
        <taxon>asterids</taxon>
        <taxon>Cornales</taxon>
        <taxon>Nyssaceae</taxon>
        <taxon>Nyssa</taxon>
    </lineage>
</organism>
<dbReference type="InterPro" id="IPR011009">
    <property type="entry name" value="Kinase-like_dom_sf"/>
</dbReference>
<keyword evidence="2" id="KW-0723">Serine/threonine-protein kinase</keyword>
<keyword evidence="7" id="KW-0418">Kinase</keyword>
<comment type="subcellular location">
    <subcellularLocation>
        <location evidence="1">Membrane</location>
        <topology evidence="1">Single-pass type I membrane protein</topology>
    </subcellularLocation>
</comment>
<evidence type="ECO:0000256" key="7">
    <source>
        <dbReference type="ARBA" id="ARBA00022777"/>
    </source>
</evidence>
<dbReference type="GO" id="GO:0007166">
    <property type="term" value="P:cell surface receptor signaling pathway"/>
    <property type="evidence" value="ECO:0007669"/>
    <property type="project" value="InterPro"/>
</dbReference>
<dbReference type="InterPro" id="IPR025287">
    <property type="entry name" value="WAK_GUB"/>
</dbReference>
<dbReference type="CDD" id="cd00054">
    <property type="entry name" value="EGF_CA"/>
    <property type="match status" value="1"/>
</dbReference>
<feature type="signal peptide" evidence="17">
    <location>
        <begin position="1"/>
        <end position="40"/>
    </location>
</feature>
<keyword evidence="6 15" id="KW-0547">Nucleotide-binding</keyword>
<dbReference type="InterPro" id="IPR000742">
    <property type="entry name" value="EGF"/>
</dbReference>
<evidence type="ECO:0000256" key="12">
    <source>
        <dbReference type="ARBA" id="ARBA00023180"/>
    </source>
</evidence>
<dbReference type="GO" id="GO:0004674">
    <property type="term" value="F:protein serine/threonine kinase activity"/>
    <property type="evidence" value="ECO:0007669"/>
    <property type="project" value="UniProtKB-KW"/>
</dbReference>
<dbReference type="OrthoDB" id="4062651at2759"/>
<dbReference type="InterPro" id="IPR000719">
    <property type="entry name" value="Prot_kinase_dom"/>
</dbReference>
<dbReference type="FunFam" id="1.10.510.10:FF:000084">
    <property type="entry name" value="Wall-associated receptor kinase 2"/>
    <property type="match status" value="1"/>
</dbReference>
<evidence type="ECO:0000256" key="17">
    <source>
        <dbReference type="SAM" id="SignalP"/>
    </source>
</evidence>
<evidence type="ECO:0000256" key="3">
    <source>
        <dbReference type="ARBA" id="ARBA00022679"/>
    </source>
</evidence>
<keyword evidence="11" id="KW-1015">Disulfide bond</keyword>
<evidence type="ECO:0000313" key="19">
    <source>
        <dbReference type="EMBL" id="KAA8546471.1"/>
    </source>
</evidence>
<dbReference type="Pfam" id="PF13947">
    <property type="entry name" value="GUB_WAK_bind"/>
    <property type="match status" value="1"/>
</dbReference>
<evidence type="ECO:0000256" key="4">
    <source>
        <dbReference type="ARBA" id="ARBA00022692"/>
    </source>
</evidence>
<dbReference type="Pfam" id="PF00069">
    <property type="entry name" value="Pkinase"/>
    <property type="match status" value="1"/>
</dbReference>
<evidence type="ECO:0000256" key="11">
    <source>
        <dbReference type="ARBA" id="ARBA00023157"/>
    </source>
</evidence>
<evidence type="ECO:0000256" key="10">
    <source>
        <dbReference type="ARBA" id="ARBA00023136"/>
    </source>
</evidence>
<feature type="domain" description="Protein kinase" evidence="18">
    <location>
        <begin position="423"/>
        <end position="695"/>
    </location>
</feature>
<dbReference type="SMART" id="SM00220">
    <property type="entry name" value="S_TKc"/>
    <property type="match status" value="1"/>
</dbReference>
<evidence type="ECO:0000256" key="15">
    <source>
        <dbReference type="PROSITE-ProRule" id="PRU10141"/>
    </source>
</evidence>
<dbReference type="EMBL" id="CM018032">
    <property type="protein sequence ID" value="KAA8546471.1"/>
    <property type="molecule type" value="Genomic_DNA"/>
</dbReference>
<evidence type="ECO:0000256" key="14">
    <source>
        <dbReference type="ARBA" id="ARBA00047951"/>
    </source>
</evidence>
<evidence type="ECO:0000256" key="16">
    <source>
        <dbReference type="SAM" id="Phobius"/>
    </source>
</evidence>
<dbReference type="PROSITE" id="PS00107">
    <property type="entry name" value="PROTEIN_KINASE_ATP"/>
    <property type="match status" value="1"/>
</dbReference>
<evidence type="ECO:0000313" key="20">
    <source>
        <dbReference type="Proteomes" id="UP000325577"/>
    </source>
</evidence>
<feature type="binding site" evidence="15">
    <location>
        <position position="452"/>
    </location>
    <ligand>
        <name>ATP</name>
        <dbReference type="ChEBI" id="CHEBI:30616"/>
    </ligand>
</feature>
<dbReference type="PANTHER" id="PTHR27005:SF511">
    <property type="entry name" value="WALL-ASSOCIATED RECEPTOR KINASE 1-RELATED"/>
    <property type="match status" value="1"/>
</dbReference>